<feature type="compositionally biased region" description="Basic and acidic residues" evidence="17">
    <location>
        <begin position="615"/>
        <end position="640"/>
    </location>
</feature>
<evidence type="ECO:0000313" key="21">
    <source>
        <dbReference type="Proteomes" id="UP000435877"/>
    </source>
</evidence>
<keyword evidence="11 16" id="KW-0378">Hydrolase</keyword>
<dbReference type="NCBIfam" id="NF008074">
    <property type="entry name" value="PRK10811.1"/>
    <property type="match status" value="1"/>
</dbReference>
<evidence type="ECO:0000256" key="17">
    <source>
        <dbReference type="SAM" id="MobiDB-lite"/>
    </source>
</evidence>
<keyword evidence="4 16" id="KW-0997">Cell inner membrane</keyword>
<dbReference type="NCBIfam" id="TIGR00757">
    <property type="entry name" value="RNaseEG"/>
    <property type="match status" value="1"/>
</dbReference>
<dbReference type="OrthoDB" id="9804278at2"/>
<reference evidence="21 22" key="1">
    <citation type="submission" date="2019-11" db="EMBL/GenBank/DDBJ databases">
        <authorList>
            <person name="Holert J."/>
        </authorList>
    </citation>
    <scope>NUCLEOTIDE SEQUENCE [LARGE SCALE GENOMIC DNA]</scope>
    <source>
        <strain evidence="20">BC3_2A</strain>
        <strain evidence="19">SB11_1A</strain>
    </source>
</reference>
<dbReference type="GO" id="GO:0006364">
    <property type="term" value="P:rRNA processing"/>
    <property type="evidence" value="ECO:0007669"/>
    <property type="project" value="UniProtKB-UniRule"/>
</dbReference>
<dbReference type="GO" id="GO:0008270">
    <property type="term" value="F:zinc ion binding"/>
    <property type="evidence" value="ECO:0007669"/>
    <property type="project" value="UniProtKB-UniRule"/>
</dbReference>
<dbReference type="PANTHER" id="PTHR30001:SF1">
    <property type="entry name" value="RIBONUCLEASE E_G-LIKE PROTEIN, CHLOROPLASTIC"/>
    <property type="match status" value="1"/>
</dbReference>
<dbReference type="GO" id="GO:0000287">
    <property type="term" value="F:magnesium ion binding"/>
    <property type="evidence" value="ECO:0007669"/>
    <property type="project" value="UniProtKB-UniRule"/>
</dbReference>
<evidence type="ECO:0000256" key="11">
    <source>
        <dbReference type="ARBA" id="ARBA00022801"/>
    </source>
</evidence>
<sequence length="926" mass="101617">MKRMLINATQPEELRVALVDGQRLFDLDIENRTRVQKKANVYKGTITRVEPSLEAAFVDFGAERHGFLPLKEISKEYFYRNPSDVNGRAKIKDLVKEGTQVIVQVEKEERGNKGAALTTFISLAGRYMVLMPNNPRAGGISRRIEGDERSELRDALSAINIPDSMGVIVRTAGVGRSSEELQWDLDYLLHLWSAIKQASEERKAPILILQESNVIIRAIRDYLRDDIDQVLIDSEESYNEAMHFVEQVMPHFKNKIRLYKDQVPLFNRYQIESQIESAFQREVQLPSGGSIVIDPTEALVSIDINSARATKGGDIEETALQTNLEAADEIARQLRLRDIGGLIVVDFIDMLAAKNQREVENRVRDAMEPDRARIQIGRISRFGLLEMSRQRLRPSLGETSAKVCPRCSGQGTIRDTNSLALSILRLVEEEANKEKSAEIRVVVPVNVASYLLNEKRTAIYDVEQRSGVRVVVIPTPALDTPHFEVMRLRDSDIGDEKEISYKIVADQEAQAEALDEVTTSSPAPAAVVRTLSPKSSAPAASPESKQPKASQKTSEAVAGEGFFSKLSKALGALFSPAQPEPEPEPVPTPRPRSNNNRSNNRSGNRNNNRGGRNRRNPDQRPPRDDKRVTDNRSNKADTSPKQEAPTGTTVNPEPNTNNETNNRPKRRPGNRKPRNAQERKRTPAPVVEENTATTPDNSSEPSVAPTQNTAEQNIDKQANSPKQKKSEAKPKPDDAISNASEAQEKPQVAATPETSENKPVSTKDDSSPSVDAESITKDTSATESPAIAETAETLADKNIVTDTSANAQKVTEEIKAPNIDAAAIESSAEVAAASVTPHTEEKVAAAALTANEAPAEQVKTPEKPAAVQNVKPVGRAANDPRIAPQPIKNVEISTARPTPPALDPSIVAQPDPDKAKMPRAANDPRN</sequence>
<keyword evidence="7 16" id="KW-0540">Nuclease</keyword>
<comment type="cofactor">
    <cofactor evidence="16">
        <name>Mg(2+)</name>
        <dbReference type="ChEBI" id="CHEBI:18420"/>
    </cofactor>
    <text evidence="16">Binds 1 Mg(2+) ion per subunit.</text>
</comment>
<feature type="compositionally biased region" description="Basic residues" evidence="17">
    <location>
        <begin position="663"/>
        <end position="674"/>
    </location>
</feature>
<evidence type="ECO:0000256" key="6">
    <source>
        <dbReference type="ARBA" id="ARBA00022694"/>
    </source>
</evidence>
<feature type="region of interest" description="Required for zinc-mediated homotetramerization and catalytic activity" evidence="16">
    <location>
        <begin position="404"/>
        <end position="407"/>
    </location>
</feature>
<feature type="binding site" evidence="16">
    <location>
        <position position="303"/>
    </location>
    <ligand>
        <name>Mg(2+)</name>
        <dbReference type="ChEBI" id="CHEBI:18420"/>
        <note>catalytic</note>
    </ligand>
</feature>
<dbReference type="PROSITE" id="PS50126">
    <property type="entry name" value="S1"/>
    <property type="match status" value="1"/>
</dbReference>
<feature type="compositionally biased region" description="Polar residues" evidence="17">
    <location>
        <begin position="690"/>
        <end position="721"/>
    </location>
</feature>
<dbReference type="PANTHER" id="PTHR30001">
    <property type="entry name" value="RIBONUCLEASE"/>
    <property type="match status" value="1"/>
</dbReference>
<dbReference type="Proteomes" id="UP000435877">
    <property type="component" value="Unassembled WGS sequence"/>
</dbReference>
<dbReference type="CDD" id="cd04453">
    <property type="entry name" value="S1_RNase_E"/>
    <property type="match status" value="1"/>
</dbReference>
<evidence type="ECO:0000313" key="22">
    <source>
        <dbReference type="Proteomes" id="UP000439591"/>
    </source>
</evidence>
<dbReference type="GO" id="GO:0006402">
    <property type="term" value="P:mRNA catabolic process"/>
    <property type="evidence" value="ECO:0007669"/>
    <property type="project" value="UniProtKB-UniRule"/>
</dbReference>
<comment type="function">
    <text evidence="16">Endoribonuclease that plays a central role in RNA processing and decay. Required for the maturation of 5S and 16S rRNAs and the majority of tRNAs. Also involved in the degradation of most mRNAs.</text>
</comment>
<keyword evidence="2 16" id="KW-1003">Cell membrane</keyword>
<keyword evidence="15 16" id="KW-0472">Membrane</keyword>
<dbReference type="EMBL" id="CACSIK010000001">
    <property type="protein sequence ID" value="CAA0089415.1"/>
    <property type="molecule type" value="Genomic_DNA"/>
</dbReference>
<keyword evidence="21" id="KW-1185">Reference proteome</keyword>
<comment type="similarity">
    <text evidence="1">Belongs to the RNase E/G family. RNase G subfamily.</text>
</comment>
<dbReference type="GO" id="GO:0000049">
    <property type="term" value="F:tRNA binding"/>
    <property type="evidence" value="ECO:0007669"/>
    <property type="project" value="UniProtKB-KW"/>
</dbReference>
<dbReference type="InterPro" id="IPR003029">
    <property type="entry name" value="S1_domain"/>
</dbReference>
<evidence type="ECO:0000256" key="3">
    <source>
        <dbReference type="ARBA" id="ARBA00022490"/>
    </source>
</evidence>
<proteinExistence type="inferred from homology"/>
<comment type="subunit">
    <text evidence="16">Component of the RNA degradosome, which is a multiprotein complex involved in RNA processing and mRNA degradation. Within the RNA degradosome, RNase E assembles into a homotetramer formed by a dimer of dimers.</text>
</comment>
<dbReference type="Proteomes" id="UP000439591">
    <property type="component" value="Unassembled WGS sequence"/>
</dbReference>
<keyword evidence="5 16" id="KW-0698">rRNA processing</keyword>
<evidence type="ECO:0000259" key="18">
    <source>
        <dbReference type="PROSITE" id="PS50126"/>
    </source>
</evidence>
<dbReference type="GO" id="GO:0009898">
    <property type="term" value="C:cytoplasmic side of plasma membrane"/>
    <property type="evidence" value="ECO:0007669"/>
    <property type="project" value="UniProtKB-UniRule"/>
</dbReference>
<dbReference type="Gene3D" id="2.40.50.140">
    <property type="entry name" value="Nucleic acid-binding proteins"/>
    <property type="match status" value="1"/>
</dbReference>
<dbReference type="RefSeq" id="WP_159268399.1">
    <property type="nucleotide sequence ID" value="NZ_CACSIK010000001.1"/>
</dbReference>
<organism evidence="20 22">
    <name type="scientific">Zhongshania aliphaticivorans</name>
    <dbReference type="NCBI Taxonomy" id="1470434"/>
    <lineage>
        <taxon>Bacteria</taxon>
        <taxon>Pseudomonadati</taxon>
        <taxon>Pseudomonadota</taxon>
        <taxon>Gammaproteobacteria</taxon>
        <taxon>Cellvibrionales</taxon>
        <taxon>Spongiibacteraceae</taxon>
        <taxon>Zhongshania</taxon>
    </lineage>
</organism>
<dbReference type="Gene3D" id="3.40.1260.20">
    <property type="entry name" value="Ribonuclease E, catalytic domain"/>
    <property type="match status" value="1"/>
</dbReference>
<evidence type="ECO:0000256" key="14">
    <source>
        <dbReference type="ARBA" id="ARBA00022884"/>
    </source>
</evidence>
<evidence type="ECO:0000313" key="19">
    <source>
        <dbReference type="EMBL" id="CAA0089415.1"/>
    </source>
</evidence>
<feature type="compositionally biased region" description="Low complexity" evidence="17">
    <location>
        <begin position="532"/>
        <end position="550"/>
    </location>
</feature>
<comment type="cofactor">
    <cofactor evidence="16">
        <name>Zn(2+)</name>
        <dbReference type="ChEBI" id="CHEBI:29105"/>
    </cofactor>
    <text evidence="16">Binds 2 Zn(2+) ions per homotetramer.</text>
</comment>
<feature type="compositionally biased region" description="Low complexity" evidence="17">
    <location>
        <begin position="591"/>
        <end position="610"/>
    </location>
</feature>
<dbReference type="InterPro" id="IPR004659">
    <property type="entry name" value="RNase_E/G"/>
</dbReference>
<evidence type="ECO:0000256" key="12">
    <source>
        <dbReference type="ARBA" id="ARBA00022833"/>
    </source>
</evidence>
<dbReference type="GO" id="GO:0005737">
    <property type="term" value="C:cytoplasm"/>
    <property type="evidence" value="ECO:0007669"/>
    <property type="project" value="UniProtKB-SubCell"/>
</dbReference>
<evidence type="ECO:0000256" key="4">
    <source>
        <dbReference type="ARBA" id="ARBA00022519"/>
    </source>
</evidence>
<evidence type="ECO:0000256" key="5">
    <source>
        <dbReference type="ARBA" id="ARBA00022552"/>
    </source>
</evidence>
<dbReference type="EC" id="3.1.26.12" evidence="16"/>
<dbReference type="FunFam" id="2.40.50.140:FF:000040">
    <property type="entry name" value="Ribonuclease E"/>
    <property type="match status" value="1"/>
</dbReference>
<feature type="domain" description="S1 motif" evidence="18">
    <location>
        <begin position="39"/>
        <end position="120"/>
    </location>
</feature>
<feature type="region of interest" description="Disordered" evidence="17">
    <location>
        <begin position="530"/>
        <end position="557"/>
    </location>
</feature>
<dbReference type="Pfam" id="PF10150">
    <property type="entry name" value="RNase_E_G"/>
    <property type="match status" value="1"/>
</dbReference>
<keyword evidence="14 16" id="KW-0694">RNA-binding</keyword>
<protein>
    <recommendedName>
        <fullName evidence="16">Ribonuclease E</fullName>
        <shortName evidence="16">RNase E</shortName>
        <ecNumber evidence="16">3.1.26.12</ecNumber>
    </recommendedName>
</protein>
<accession>A0A5S9NZM5</accession>
<keyword evidence="3 16" id="KW-0963">Cytoplasm</keyword>
<comment type="subcellular location">
    <subcellularLocation>
        <location evidence="16">Cytoplasm</location>
    </subcellularLocation>
    <subcellularLocation>
        <location evidence="16">Cell inner membrane</location>
        <topology evidence="16">Peripheral membrane protein</topology>
        <orientation evidence="16">Cytoplasmic side</orientation>
    </subcellularLocation>
</comment>
<evidence type="ECO:0000256" key="15">
    <source>
        <dbReference type="ARBA" id="ARBA00023136"/>
    </source>
</evidence>
<dbReference type="GO" id="GO:0008033">
    <property type="term" value="P:tRNA processing"/>
    <property type="evidence" value="ECO:0007669"/>
    <property type="project" value="UniProtKB-UniRule"/>
</dbReference>
<feature type="compositionally biased region" description="Pro residues" evidence="17">
    <location>
        <begin position="578"/>
        <end position="590"/>
    </location>
</feature>
<name>A0A5S9NZM5_9GAMM</name>
<evidence type="ECO:0000313" key="20">
    <source>
        <dbReference type="EMBL" id="CAA0096182.1"/>
    </source>
</evidence>
<comment type="catalytic activity">
    <reaction evidence="16">
        <text>Endonucleolytic cleavage of single-stranded RNA in A- and U-rich regions.</text>
        <dbReference type="EC" id="3.1.26.12"/>
    </reaction>
</comment>
<feature type="compositionally biased region" description="Basic and acidic residues" evidence="17">
    <location>
        <begin position="724"/>
        <end position="734"/>
    </location>
</feature>
<dbReference type="EMBL" id="CACSIM010000002">
    <property type="protein sequence ID" value="CAA0096182.1"/>
    <property type="molecule type" value="Genomic_DNA"/>
</dbReference>
<keyword evidence="13 16" id="KW-0460">Magnesium</keyword>
<feature type="binding site" evidence="16">
    <location>
        <position position="407"/>
    </location>
    <ligand>
        <name>Zn(2+)</name>
        <dbReference type="ChEBI" id="CHEBI:29105"/>
        <note>ligand shared between dimeric partners</note>
    </ligand>
</feature>
<evidence type="ECO:0000256" key="8">
    <source>
        <dbReference type="ARBA" id="ARBA00022723"/>
    </source>
</evidence>
<dbReference type="SMART" id="SM00316">
    <property type="entry name" value="S1"/>
    <property type="match status" value="1"/>
</dbReference>
<feature type="region of interest" description="Disordered" evidence="17">
    <location>
        <begin position="575"/>
        <end position="787"/>
    </location>
</feature>
<dbReference type="GO" id="GO:0019843">
    <property type="term" value="F:rRNA binding"/>
    <property type="evidence" value="ECO:0007669"/>
    <property type="project" value="UniProtKB-KW"/>
</dbReference>
<dbReference type="InterPro" id="IPR048583">
    <property type="entry name" value="RNase_E_G_thioredoxin-like"/>
</dbReference>
<keyword evidence="8 16" id="KW-0479">Metal-binding</keyword>
<feature type="compositionally biased region" description="Low complexity" evidence="17">
    <location>
        <begin position="645"/>
        <end position="661"/>
    </location>
</feature>
<evidence type="ECO:0000256" key="1">
    <source>
        <dbReference type="ARBA" id="ARBA00005663"/>
    </source>
</evidence>
<dbReference type="AlphaFoldDB" id="A0A5S9NZM5"/>
<keyword evidence="6 16" id="KW-0819">tRNA processing</keyword>
<keyword evidence="12 16" id="KW-0862">Zinc</keyword>
<evidence type="ECO:0000256" key="9">
    <source>
        <dbReference type="ARBA" id="ARBA00022730"/>
    </source>
</evidence>
<dbReference type="InterPro" id="IPR028878">
    <property type="entry name" value="RNase_E"/>
</dbReference>
<keyword evidence="10 16" id="KW-0255">Endonuclease</keyword>
<dbReference type="HAMAP" id="MF_00970">
    <property type="entry name" value="RNase_E"/>
    <property type="match status" value="1"/>
</dbReference>
<evidence type="ECO:0000256" key="16">
    <source>
        <dbReference type="HAMAP-Rule" id="MF_00970"/>
    </source>
</evidence>
<gene>
    <name evidence="16 20" type="primary">rne</name>
    <name evidence="19" type="ORF">IHBHHGIJ_01774</name>
    <name evidence="20" type="ORF">KFEGEMFD_01376</name>
</gene>
<dbReference type="InterPro" id="IPR012340">
    <property type="entry name" value="NA-bd_OB-fold"/>
</dbReference>
<keyword evidence="16" id="KW-0820">tRNA-binding</keyword>
<dbReference type="GO" id="GO:0008995">
    <property type="term" value="F:ribonuclease E activity"/>
    <property type="evidence" value="ECO:0007669"/>
    <property type="project" value="UniProtKB-EC"/>
</dbReference>
<evidence type="ECO:0000256" key="10">
    <source>
        <dbReference type="ARBA" id="ARBA00022759"/>
    </source>
</evidence>
<evidence type="ECO:0000256" key="7">
    <source>
        <dbReference type="ARBA" id="ARBA00022722"/>
    </source>
</evidence>
<dbReference type="Pfam" id="PF20833">
    <property type="entry name" value="RNase_E_G_Thio"/>
    <property type="match status" value="1"/>
</dbReference>
<feature type="region of interest" description="Disordered" evidence="17">
    <location>
        <begin position="852"/>
        <end position="926"/>
    </location>
</feature>
<feature type="binding site" evidence="16">
    <location>
        <position position="404"/>
    </location>
    <ligand>
        <name>Zn(2+)</name>
        <dbReference type="ChEBI" id="CHEBI:29105"/>
        <note>ligand shared between dimeric partners</note>
    </ligand>
</feature>
<feature type="compositionally biased region" description="Basic and acidic residues" evidence="17">
    <location>
        <begin position="911"/>
        <end position="926"/>
    </location>
</feature>
<evidence type="ECO:0000256" key="2">
    <source>
        <dbReference type="ARBA" id="ARBA00022475"/>
    </source>
</evidence>
<evidence type="ECO:0000256" key="13">
    <source>
        <dbReference type="ARBA" id="ARBA00022842"/>
    </source>
</evidence>
<feature type="binding site" evidence="16">
    <location>
        <position position="346"/>
    </location>
    <ligand>
        <name>Mg(2+)</name>
        <dbReference type="ChEBI" id="CHEBI:18420"/>
        <note>catalytic</note>
    </ligand>
</feature>
<comment type="similarity">
    <text evidence="16">Belongs to the RNase E/G family. RNase E subfamily.</text>
</comment>
<dbReference type="InterPro" id="IPR019307">
    <property type="entry name" value="RNA-bd_AU-1/RNase_E/G"/>
</dbReference>
<dbReference type="SUPFAM" id="SSF50249">
    <property type="entry name" value="Nucleic acid-binding proteins"/>
    <property type="match status" value="1"/>
</dbReference>
<keyword evidence="9 16" id="KW-0699">rRNA-binding</keyword>
<dbReference type="Pfam" id="PF00575">
    <property type="entry name" value="S1"/>
    <property type="match status" value="1"/>
</dbReference>